<dbReference type="AlphaFoldDB" id="A0A9D2B897"/>
<reference evidence="1" key="1">
    <citation type="journal article" date="2021" name="PeerJ">
        <title>Extensive microbial diversity within the chicken gut microbiome revealed by metagenomics and culture.</title>
        <authorList>
            <person name="Gilroy R."/>
            <person name="Ravi A."/>
            <person name="Getino M."/>
            <person name="Pursley I."/>
            <person name="Horton D.L."/>
            <person name="Alikhan N.F."/>
            <person name="Baker D."/>
            <person name="Gharbi K."/>
            <person name="Hall N."/>
            <person name="Watson M."/>
            <person name="Adriaenssens E.M."/>
            <person name="Foster-Nyarko E."/>
            <person name="Jarju S."/>
            <person name="Secka A."/>
            <person name="Antonio M."/>
            <person name="Oren A."/>
            <person name="Chaudhuri R.R."/>
            <person name="La Ragione R."/>
            <person name="Hildebrand F."/>
            <person name="Pallen M.J."/>
        </authorList>
    </citation>
    <scope>NUCLEOTIDE SEQUENCE</scope>
    <source>
        <strain evidence="1">CHK191-13928</strain>
    </source>
</reference>
<dbReference type="Proteomes" id="UP000886721">
    <property type="component" value="Unassembled WGS sequence"/>
</dbReference>
<protein>
    <submittedName>
        <fullName evidence="1">Uncharacterized protein</fullName>
    </submittedName>
</protein>
<sequence>MWKKSEWIRCLMQTALLPVGYTLYIWGGGWNVCDTGAGEDAMRIGVSPRWKAFFCSQDETYDAGKHRYERENGLDCSGYMGWLLYNVLSRYGMPGNYVRKAGEQGPMLAECGFGTWKEAGRVTDWYPGDIMSSEAEGHIFLVLEECEDGSLLICHSSPPGVQVNGTVRPDGAKESMAVKKAEACMKRISPEWCKRYDQFWKGNSYLTEYGQFRWW</sequence>
<evidence type="ECO:0000313" key="2">
    <source>
        <dbReference type="Proteomes" id="UP000886721"/>
    </source>
</evidence>
<comment type="caution">
    <text evidence="1">The sequence shown here is derived from an EMBL/GenBank/DDBJ whole genome shotgun (WGS) entry which is preliminary data.</text>
</comment>
<proteinExistence type="predicted"/>
<dbReference type="Gene3D" id="3.90.1720.10">
    <property type="entry name" value="endopeptidase domain like (from Nostoc punctiforme)"/>
    <property type="match status" value="1"/>
</dbReference>
<evidence type="ECO:0000313" key="1">
    <source>
        <dbReference type="EMBL" id="HIX66613.1"/>
    </source>
</evidence>
<gene>
    <name evidence="1" type="ORF">H9735_00640</name>
</gene>
<dbReference type="EMBL" id="DXEM01000001">
    <property type="protein sequence ID" value="HIX66613.1"/>
    <property type="molecule type" value="Genomic_DNA"/>
</dbReference>
<name>A0A9D2B897_9FIRM</name>
<organism evidence="1 2">
    <name type="scientific">Candidatus Anaerostipes excrementavium</name>
    <dbReference type="NCBI Taxonomy" id="2838463"/>
    <lineage>
        <taxon>Bacteria</taxon>
        <taxon>Bacillati</taxon>
        <taxon>Bacillota</taxon>
        <taxon>Clostridia</taxon>
        <taxon>Lachnospirales</taxon>
        <taxon>Lachnospiraceae</taxon>
        <taxon>Anaerostipes</taxon>
    </lineage>
</organism>
<reference evidence="1" key="2">
    <citation type="submission" date="2021-04" db="EMBL/GenBank/DDBJ databases">
        <authorList>
            <person name="Gilroy R."/>
        </authorList>
    </citation>
    <scope>NUCLEOTIDE SEQUENCE</scope>
    <source>
        <strain evidence="1">CHK191-13928</strain>
    </source>
</reference>
<accession>A0A9D2B897</accession>